<dbReference type="OrthoDB" id="8521102at2"/>
<dbReference type="InterPro" id="IPR018704">
    <property type="entry name" value="SecYEG/CpoB_TPR"/>
</dbReference>
<evidence type="ECO:0000256" key="9">
    <source>
        <dbReference type="SAM" id="Phobius"/>
    </source>
</evidence>
<dbReference type="Gene3D" id="1.25.40.10">
    <property type="entry name" value="Tetratricopeptide repeat domain"/>
    <property type="match status" value="1"/>
</dbReference>
<dbReference type="Proteomes" id="UP000430564">
    <property type="component" value="Unassembled WGS sequence"/>
</dbReference>
<evidence type="ECO:0000256" key="7">
    <source>
        <dbReference type="ARBA" id="ARBA00024197"/>
    </source>
</evidence>
<dbReference type="InterPro" id="IPR011990">
    <property type="entry name" value="TPR-like_helical_dom_sf"/>
</dbReference>
<evidence type="ECO:0000256" key="8">
    <source>
        <dbReference type="ARBA" id="ARBA00024235"/>
    </source>
</evidence>
<evidence type="ECO:0000313" key="11">
    <source>
        <dbReference type="EMBL" id="KAB7661304.1"/>
    </source>
</evidence>
<dbReference type="PANTHER" id="PTHR38035">
    <property type="entry name" value="UPF0070 PROTEIN YFGM"/>
    <property type="match status" value="1"/>
</dbReference>
<sequence length="212" mass="23296">MAYDLEEQESIDQMKAWWDRWGTPVTAAVCVVCLGFAGWNGWNWWQRNEAAKAAGMYAQLQHAVQTNDQKNVSSLSTGLVTEYGSTIYAPLAALSAANVALDSGNFAEAKTKLEWVIEKSGRPEYDALARIRLAGVLFDEGKLDDALKTLEAAKPDSSQLGLYHDREGDIWAAKGDLKKAREAWTKAAQATDHQNGLARVIELKLANLPQEG</sequence>
<dbReference type="GO" id="GO:0005886">
    <property type="term" value="C:plasma membrane"/>
    <property type="evidence" value="ECO:0007669"/>
    <property type="project" value="UniProtKB-SubCell"/>
</dbReference>
<dbReference type="GO" id="GO:0044877">
    <property type="term" value="F:protein-containing complex binding"/>
    <property type="evidence" value="ECO:0007669"/>
    <property type="project" value="InterPro"/>
</dbReference>
<keyword evidence="4 9" id="KW-1133">Transmembrane helix</keyword>
<keyword evidence="5 9" id="KW-0472">Membrane</keyword>
<evidence type="ECO:0000256" key="2">
    <source>
        <dbReference type="ARBA" id="ARBA00022475"/>
    </source>
</evidence>
<accession>A0A6I1ELD0</accession>
<protein>
    <recommendedName>
        <fullName evidence="8">Ancillary SecYEG translocon subunit</fullName>
    </recommendedName>
</protein>
<keyword evidence="3 9" id="KW-0812">Transmembrane</keyword>
<dbReference type="AlphaFoldDB" id="A0A6I1ELD0"/>
<keyword evidence="6" id="KW-0143">Chaperone</keyword>
<dbReference type="Pfam" id="PF09976">
    <property type="entry name" value="TPR_21"/>
    <property type="match status" value="1"/>
</dbReference>
<organism evidence="11 12">
    <name type="scientific">Sutterella seckii</name>
    <dbReference type="NCBI Taxonomy" id="1944635"/>
    <lineage>
        <taxon>Bacteria</taxon>
        <taxon>Pseudomonadati</taxon>
        <taxon>Pseudomonadota</taxon>
        <taxon>Betaproteobacteria</taxon>
        <taxon>Burkholderiales</taxon>
        <taxon>Sutterellaceae</taxon>
        <taxon>Sutterella</taxon>
    </lineage>
</organism>
<name>A0A6I1ELD0_9BURK</name>
<dbReference type="SUPFAM" id="SSF48452">
    <property type="entry name" value="TPR-like"/>
    <property type="match status" value="1"/>
</dbReference>
<dbReference type="RefSeq" id="WP_152158087.1">
    <property type="nucleotide sequence ID" value="NZ_WEHX01000021.1"/>
</dbReference>
<evidence type="ECO:0000256" key="6">
    <source>
        <dbReference type="ARBA" id="ARBA00023186"/>
    </source>
</evidence>
<dbReference type="InterPro" id="IPR026039">
    <property type="entry name" value="YfgM"/>
</dbReference>
<proteinExistence type="inferred from homology"/>
<reference evidence="11 12" key="1">
    <citation type="submission" date="2019-10" db="EMBL/GenBank/DDBJ databases">
        <title>Genome diversity of Sutterella seckii.</title>
        <authorList>
            <person name="Chaplin A.V."/>
            <person name="Sokolova S.R."/>
            <person name="Mosin K.A."/>
            <person name="Ivanova E.L."/>
            <person name="Kochetkova T.O."/>
            <person name="Goltsov A.Y."/>
            <person name="Trofimov D.Y."/>
            <person name="Efimov B.A."/>
        </authorList>
    </citation>
    <scope>NUCLEOTIDE SEQUENCE [LARGE SCALE GENOMIC DNA]</scope>
    <source>
        <strain evidence="11 12">ASD393</strain>
    </source>
</reference>
<evidence type="ECO:0000313" key="12">
    <source>
        <dbReference type="Proteomes" id="UP000430564"/>
    </source>
</evidence>
<evidence type="ECO:0000259" key="10">
    <source>
        <dbReference type="Pfam" id="PF09976"/>
    </source>
</evidence>
<evidence type="ECO:0000256" key="3">
    <source>
        <dbReference type="ARBA" id="ARBA00022692"/>
    </source>
</evidence>
<comment type="similarity">
    <text evidence="7">Belongs to the YfgM family.</text>
</comment>
<dbReference type="PANTHER" id="PTHR38035:SF1">
    <property type="entry name" value="ANCILLARY SECYEG TRANSLOCON SUBUNIT"/>
    <property type="match status" value="1"/>
</dbReference>
<dbReference type="EMBL" id="WEHX01000021">
    <property type="protein sequence ID" value="KAB7661304.1"/>
    <property type="molecule type" value="Genomic_DNA"/>
</dbReference>
<comment type="subcellular location">
    <subcellularLocation>
        <location evidence="1">Cell membrane</location>
        <topology evidence="1">Single-pass type II membrane protein</topology>
    </subcellularLocation>
</comment>
<evidence type="ECO:0000256" key="1">
    <source>
        <dbReference type="ARBA" id="ARBA00004401"/>
    </source>
</evidence>
<comment type="caution">
    <text evidence="11">The sequence shown here is derived from an EMBL/GenBank/DDBJ whole genome shotgun (WGS) entry which is preliminary data.</text>
</comment>
<keyword evidence="2" id="KW-1003">Cell membrane</keyword>
<feature type="domain" description="Ancillary SecYEG translocon subunit/Cell division coordinator CpoB TPR" evidence="10">
    <location>
        <begin position="15"/>
        <end position="209"/>
    </location>
</feature>
<evidence type="ECO:0000256" key="4">
    <source>
        <dbReference type="ARBA" id="ARBA00022989"/>
    </source>
</evidence>
<feature type="transmembrane region" description="Helical" evidence="9">
    <location>
        <begin position="21"/>
        <end position="42"/>
    </location>
</feature>
<dbReference type="PIRSF" id="PIRSF006170">
    <property type="entry name" value="YfgM"/>
    <property type="match status" value="1"/>
</dbReference>
<evidence type="ECO:0000256" key="5">
    <source>
        <dbReference type="ARBA" id="ARBA00023136"/>
    </source>
</evidence>
<gene>
    <name evidence="11" type="ORF">GBM95_05020</name>
</gene>